<dbReference type="AlphaFoldDB" id="A0A941I4A2"/>
<name>A0A941I4A2_9BURK</name>
<evidence type="ECO:0000313" key="6">
    <source>
        <dbReference type="Proteomes" id="UP000680158"/>
    </source>
</evidence>
<keyword evidence="1" id="KW-0547">Nucleotide-binding</keyword>
<dbReference type="NCBIfam" id="TIGR00370">
    <property type="entry name" value="5-oxoprolinase subunit PxpB"/>
    <property type="match status" value="1"/>
</dbReference>
<dbReference type="SUPFAM" id="SSF50891">
    <property type="entry name" value="Cyclophilin-like"/>
    <property type="match status" value="1"/>
</dbReference>
<dbReference type="InterPro" id="IPR029000">
    <property type="entry name" value="Cyclophilin-like_dom_sf"/>
</dbReference>
<organism evidence="5 6">
    <name type="scientific">Undibacterium baiyunense</name>
    <dbReference type="NCBI Taxonomy" id="2828731"/>
    <lineage>
        <taxon>Bacteria</taxon>
        <taxon>Pseudomonadati</taxon>
        <taxon>Pseudomonadota</taxon>
        <taxon>Betaproteobacteria</taxon>
        <taxon>Burkholderiales</taxon>
        <taxon>Oxalobacteraceae</taxon>
        <taxon>Undibacterium</taxon>
    </lineage>
</organism>
<dbReference type="PANTHER" id="PTHR34698:SF2">
    <property type="entry name" value="5-OXOPROLINASE SUBUNIT B"/>
    <property type="match status" value="1"/>
</dbReference>
<evidence type="ECO:0000256" key="2">
    <source>
        <dbReference type="ARBA" id="ARBA00022801"/>
    </source>
</evidence>
<evidence type="ECO:0000256" key="1">
    <source>
        <dbReference type="ARBA" id="ARBA00022741"/>
    </source>
</evidence>
<dbReference type="InterPro" id="IPR010016">
    <property type="entry name" value="PxpB"/>
</dbReference>
<dbReference type="GO" id="GO:0005524">
    <property type="term" value="F:ATP binding"/>
    <property type="evidence" value="ECO:0007669"/>
    <property type="project" value="UniProtKB-KW"/>
</dbReference>
<dbReference type="InterPro" id="IPR003833">
    <property type="entry name" value="CT_C_D"/>
</dbReference>
<dbReference type="SUPFAM" id="SSF160467">
    <property type="entry name" value="PH0987 N-terminal domain-like"/>
    <property type="match status" value="1"/>
</dbReference>
<dbReference type="PANTHER" id="PTHR34698">
    <property type="entry name" value="5-OXOPROLINASE SUBUNIT B"/>
    <property type="match status" value="1"/>
</dbReference>
<dbReference type="EC" id="3.5.2.9" evidence="5"/>
<dbReference type="Pfam" id="PF02682">
    <property type="entry name" value="CT_C_D"/>
    <property type="match status" value="1"/>
</dbReference>
<keyword evidence="2 5" id="KW-0378">Hydrolase</keyword>
<dbReference type="Gene3D" id="2.40.100.10">
    <property type="entry name" value="Cyclophilin-like"/>
    <property type="match status" value="1"/>
</dbReference>
<dbReference type="SMART" id="SM00796">
    <property type="entry name" value="AHS1"/>
    <property type="match status" value="1"/>
</dbReference>
<sequence length="247" mass="27074">MTRSVSNLDSVGKFPHNLRLSVNATHQQHQTLKPQFTFHLLGERSAVMQSISTHIDLDCQRLIWAIAQKIQTLNICIDVVPGMNNLTLVFDPIRHPPQAILAQLEELAATTEVTESATRHVQIPVKYGAQYGPDLAIVADHCQLSTEEVIQLHSEANYLVYFLGFQPGFAYLGGLNPQLATPRRTEPRTRIEAGSVGIGGNQTGIYPAASPGGWQIIGHTSLRLFDPHRSPASLLQPGDTVSFIVEG</sequence>
<dbReference type="Proteomes" id="UP000680158">
    <property type="component" value="Unassembled WGS sequence"/>
</dbReference>
<reference evidence="5 6" key="1">
    <citation type="submission" date="2021-04" db="EMBL/GenBank/DDBJ databases">
        <title>novel species isolated from subtropical streams in China.</title>
        <authorList>
            <person name="Lu H."/>
        </authorList>
    </citation>
    <scope>NUCLEOTIDE SEQUENCE [LARGE SCALE GENOMIC DNA]</scope>
    <source>
        <strain evidence="5 6">BYS107W</strain>
    </source>
</reference>
<accession>A0A941I4A2</accession>
<keyword evidence="6" id="KW-1185">Reference proteome</keyword>
<dbReference type="GO" id="GO:0017168">
    <property type="term" value="F:5-oxoprolinase (ATP-hydrolyzing) activity"/>
    <property type="evidence" value="ECO:0007669"/>
    <property type="project" value="UniProtKB-EC"/>
</dbReference>
<comment type="caution">
    <text evidence="5">The sequence shown here is derived from an EMBL/GenBank/DDBJ whole genome shotgun (WGS) entry which is preliminary data.</text>
</comment>
<gene>
    <name evidence="5" type="primary">pxpB</name>
    <name evidence="5" type="ORF">KDM92_11835</name>
</gene>
<proteinExistence type="predicted"/>
<evidence type="ECO:0000259" key="4">
    <source>
        <dbReference type="SMART" id="SM00796"/>
    </source>
</evidence>
<protein>
    <submittedName>
        <fullName evidence="5">5-oxoprolinase subunit PxpB</fullName>
        <ecNumber evidence="5">3.5.2.9</ecNumber>
    </submittedName>
</protein>
<evidence type="ECO:0000256" key="3">
    <source>
        <dbReference type="ARBA" id="ARBA00022840"/>
    </source>
</evidence>
<evidence type="ECO:0000313" key="5">
    <source>
        <dbReference type="EMBL" id="MBR7747276.1"/>
    </source>
</evidence>
<dbReference type="EMBL" id="JAGSPM010000006">
    <property type="protein sequence ID" value="MBR7747276.1"/>
    <property type="molecule type" value="Genomic_DNA"/>
</dbReference>
<feature type="domain" description="Carboxyltransferase" evidence="4">
    <location>
        <begin position="36"/>
        <end position="235"/>
    </location>
</feature>
<keyword evidence="3" id="KW-0067">ATP-binding</keyword>
<dbReference type="Gene3D" id="3.30.1360.40">
    <property type="match status" value="1"/>
</dbReference>